<dbReference type="PROSITE" id="PS00973">
    <property type="entry name" value="USP_2"/>
    <property type="match status" value="1"/>
</dbReference>
<dbReference type="InterPro" id="IPR018200">
    <property type="entry name" value="USP_CS"/>
</dbReference>
<sequence length="732" mass="82242">MAESTDPPPSHLLSSPNFGKPNKTLDDSSPTAPIRDLVTHSLSISSPVRQIQPYSPAKPDGSSSDKTLILNSEENRENGSSDKTLITPQLIPPANNNENLLQMVSTSNSSYLYSRPENRPPRRYIANYDYQSDDDEFNKTEPAKPLPYSWWYPKIEPTGVGAGLYNSGNTCFIASVLQCFTHTVPLIESLRSYVHQTPCNCGNDKFCVLQALRDHIELALRSSGYAFSIDGFRNNLKHFSSDFMINHQEDAHEFLQSFLDKLERCCLDPRNKPGSISSQDSNIVDNVFGGSLMSTLCCGNCDHVSNTFEPSLGWSLEIDDVDNLWSALKSFTCVELLEDQLTCDNCKEKVTKEKQLKFDKLPPVATFHLKRFKNDGVTMEKIFKHIEFPLELDLLPFMSGNQNSEVSTKYHLYAFVEHIGSRATFGHYSAYVRSAPETWHNFDDSKVTRFGEDRVLSQDAYILFYAREGTPWFSSTFEQLKTVFEATPLNFSPKSVLDNSYESVGNSSKACNDSVGVSIPDVNWSDFCCREPKDEVFHSAESCNDEDSSAMIDALKSPEADESEKPFAETTQQREPESCSAGNKANIDESEKSPAETSQQNEPVSNPAADRASTDAAHVPLHKVQNQDISPKRKADENASRGGAYERKPKIQKPNSRPKRQGSFQIQRSHLQTKNQEETRRTKPLALRSNVAVDPKEKSIALSYLRKIQTPRSRMLVKVLGGSPIKKRKFRR</sequence>
<evidence type="ECO:0000256" key="1">
    <source>
        <dbReference type="ARBA" id="ARBA00009085"/>
    </source>
</evidence>
<dbReference type="PROSITE" id="PS50235">
    <property type="entry name" value="USP_3"/>
    <property type="match status" value="1"/>
</dbReference>
<keyword evidence="2" id="KW-0645">Protease</keyword>
<gene>
    <name evidence="6" type="primary">LOC104760227</name>
</gene>
<comment type="similarity">
    <text evidence="1 2">Belongs to the peptidase C19 family.</text>
</comment>
<feature type="compositionally biased region" description="Basic and acidic residues" evidence="3">
    <location>
        <begin position="630"/>
        <end position="649"/>
    </location>
</feature>
<reference evidence="6" key="2">
    <citation type="submission" date="2025-08" db="UniProtKB">
        <authorList>
            <consortium name="RefSeq"/>
        </authorList>
    </citation>
    <scope>IDENTIFICATION</scope>
    <source>
        <tissue evidence="6">Leaf</tissue>
    </source>
</reference>
<feature type="region of interest" description="Disordered" evidence="3">
    <location>
        <begin position="1"/>
        <end position="95"/>
    </location>
</feature>
<accession>A0ABM0X6D0</accession>
<organism evidence="5 6">
    <name type="scientific">Camelina sativa</name>
    <name type="common">False flax</name>
    <name type="synonym">Myagrum sativum</name>
    <dbReference type="NCBI Taxonomy" id="90675"/>
    <lineage>
        <taxon>Eukaryota</taxon>
        <taxon>Viridiplantae</taxon>
        <taxon>Streptophyta</taxon>
        <taxon>Embryophyta</taxon>
        <taxon>Tracheophyta</taxon>
        <taxon>Spermatophyta</taxon>
        <taxon>Magnoliopsida</taxon>
        <taxon>eudicotyledons</taxon>
        <taxon>Gunneridae</taxon>
        <taxon>Pentapetalae</taxon>
        <taxon>rosids</taxon>
        <taxon>malvids</taxon>
        <taxon>Brassicales</taxon>
        <taxon>Brassicaceae</taxon>
        <taxon>Camelineae</taxon>
        <taxon>Camelina</taxon>
    </lineage>
</organism>
<dbReference type="Gene3D" id="3.90.70.10">
    <property type="entry name" value="Cysteine proteinases"/>
    <property type="match status" value="1"/>
</dbReference>
<dbReference type="PANTHER" id="PTHR24006">
    <property type="entry name" value="UBIQUITIN CARBOXYL-TERMINAL HYDROLASE"/>
    <property type="match status" value="1"/>
</dbReference>
<dbReference type="InterPro" id="IPR050164">
    <property type="entry name" value="Peptidase_C19"/>
</dbReference>
<dbReference type="PANTHER" id="PTHR24006:SF746">
    <property type="entry name" value="UBIQUITIN CARBOXYL-TERMINAL HYDROLASE 21"/>
    <property type="match status" value="1"/>
</dbReference>
<feature type="compositionally biased region" description="Basic and acidic residues" evidence="3">
    <location>
        <begin position="557"/>
        <end position="577"/>
    </location>
</feature>
<dbReference type="InterPro" id="IPR038765">
    <property type="entry name" value="Papain-like_cys_pep_sf"/>
</dbReference>
<feature type="region of interest" description="Disordered" evidence="3">
    <location>
        <begin position="557"/>
        <end position="686"/>
    </location>
</feature>
<dbReference type="SUPFAM" id="SSF54001">
    <property type="entry name" value="Cysteine proteinases"/>
    <property type="match status" value="1"/>
</dbReference>
<evidence type="ECO:0000256" key="3">
    <source>
        <dbReference type="SAM" id="MobiDB-lite"/>
    </source>
</evidence>
<evidence type="ECO:0000313" key="6">
    <source>
        <dbReference type="RefSeq" id="XP_010481420.1"/>
    </source>
</evidence>
<name>A0ABM0X6D0_CAMSA</name>
<feature type="compositionally biased region" description="Pro residues" evidence="3">
    <location>
        <begin position="1"/>
        <end position="10"/>
    </location>
</feature>
<feature type="domain" description="USP" evidence="4">
    <location>
        <begin position="162"/>
        <end position="468"/>
    </location>
</feature>
<dbReference type="GeneID" id="104760227"/>
<evidence type="ECO:0000313" key="5">
    <source>
        <dbReference type="Proteomes" id="UP000694864"/>
    </source>
</evidence>
<keyword evidence="2" id="KW-0378">Hydrolase</keyword>
<comment type="catalytic activity">
    <reaction evidence="2">
        <text>Thiol-dependent hydrolysis of ester, thioester, amide, peptide and isopeptide bonds formed by the C-terminal Gly of ubiquitin (a 76-residue protein attached to proteins as an intracellular targeting signal).</text>
        <dbReference type="EC" id="3.4.19.12"/>
    </reaction>
</comment>
<proteinExistence type="inferred from homology"/>
<feature type="compositionally biased region" description="Polar residues" evidence="3">
    <location>
        <begin position="595"/>
        <end position="604"/>
    </location>
</feature>
<comment type="function">
    <text evidence="2">Recognizes and hydrolyzes the peptide bond at the C-terminal Gly of ubiquitin. Involved in the processing of poly-ubiquitin precursors as well as that of ubiquitinated proteins.</text>
</comment>
<keyword evidence="2" id="KW-0833">Ubl conjugation pathway</keyword>
<dbReference type="InterPro" id="IPR001394">
    <property type="entry name" value="Peptidase_C19_UCH"/>
</dbReference>
<keyword evidence="5" id="KW-1185">Reference proteome</keyword>
<feature type="compositionally biased region" description="Polar residues" evidence="3">
    <location>
        <begin position="61"/>
        <end position="72"/>
    </location>
</feature>
<evidence type="ECO:0000256" key="2">
    <source>
        <dbReference type="RuleBase" id="RU366025"/>
    </source>
</evidence>
<feature type="compositionally biased region" description="Polar residues" evidence="3">
    <location>
        <begin position="662"/>
        <end position="674"/>
    </location>
</feature>
<dbReference type="EC" id="3.4.19.12" evidence="2"/>
<dbReference type="CDD" id="cd02661">
    <property type="entry name" value="Peptidase_C19E"/>
    <property type="match status" value="1"/>
</dbReference>
<dbReference type="Proteomes" id="UP000694864">
    <property type="component" value="Chromosome 18"/>
</dbReference>
<dbReference type="RefSeq" id="XP_010481420.1">
    <property type="nucleotide sequence ID" value="XM_010483118.2"/>
</dbReference>
<dbReference type="PROSITE" id="PS00972">
    <property type="entry name" value="USP_1"/>
    <property type="match status" value="1"/>
</dbReference>
<protein>
    <recommendedName>
        <fullName evidence="2">Ubiquitin carboxyl-terminal hydrolase</fullName>
        <ecNumber evidence="2">3.4.19.12</ecNumber>
    </recommendedName>
</protein>
<dbReference type="InterPro" id="IPR028889">
    <property type="entry name" value="USP"/>
</dbReference>
<reference evidence="5" key="1">
    <citation type="journal article" date="2014" name="Nat. Commun.">
        <title>The emerging biofuel crop Camelina sativa retains a highly undifferentiated hexaploid genome structure.</title>
        <authorList>
            <person name="Kagale S."/>
            <person name="Koh C."/>
            <person name="Nixon J."/>
            <person name="Bollina V."/>
            <person name="Clarke W.E."/>
            <person name="Tuteja R."/>
            <person name="Spillane C."/>
            <person name="Robinson S.J."/>
            <person name="Links M.G."/>
            <person name="Clarke C."/>
            <person name="Higgins E.E."/>
            <person name="Huebert T."/>
            <person name="Sharpe A.G."/>
            <person name="Parkin I.A."/>
        </authorList>
    </citation>
    <scope>NUCLEOTIDE SEQUENCE [LARGE SCALE GENOMIC DNA]</scope>
    <source>
        <strain evidence="5">cv. DH55</strain>
    </source>
</reference>
<evidence type="ECO:0000259" key="4">
    <source>
        <dbReference type="PROSITE" id="PS50235"/>
    </source>
</evidence>
<keyword evidence="2" id="KW-0788">Thiol protease</keyword>
<feature type="compositionally biased region" description="Polar residues" evidence="3">
    <location>
        <begin position="40"/>
        <end position="53"/>
    </location>
</feature>
<dbReference type="Pfam" id="PF00443">
    <property type="entry name" value="UCH"/>
    <property type="match status" value="1"/>
</dbReference>